<keyword evidence="2" id="KW-0812">Transmembrane</keyword>
<organism evidence="3">
    <name type="scientific">Herbiconiux sp. A18JL235</name>
    <dbReference type="NCBI Taxonomy" id="3152363"/>
    <lineage>
        <taxon>Bacteria</taxon>
        <taxon>Bacillati</taxon>
        <taxon>Actinomycetota</taxon>
        <taxon>Actinomycetes</taxon>
        <taxon>Micrococcales</taxon>
        <taxon>Microbacteriaceae</taxon>
        <taxon>Herbiconiux</taxon>
    </lineage>
</organism>
<dbReference type="RefSeq" id="WP_368496526.1">
    <property type="nucleotide sequence ID" value="NZ_CP162511.1"/>
</dbReference>
<proteinExistence type="predicted"/>
<reference evidence="3" key="1">
    <citation type="submission" date="2024-05" db="EMBL/GenBank/DDBJ databases">
        <title>Herbiconiux sp. A18JL235.</title>
        <authorList>
            <person name="Zhang G."/>
        </authorList>
    </citation>
    <scope>NUCLEOTIDE SEQUENCE</scope>
    <source>
        <strain evidence="3">A18JL235</strain>
    </source>
</reference>
<dbReference type="AlphaFoldDB" id="A0AB39BDB0"/>
<dbReference type="Gene3D" id="2.60.40.2880">
    <property type="entry name" value="MmpS1-5, C-terminal soluble domain"/>
    <property type="match status" value="1"/>
</dbReference>
<evidence type="ECO:0000256" key="1">
    <source>
        <dbReference type="SAM" id="MobiDB-lite"/>
    </source>
</evidence>
<gene>
    <name evidence="3" type="ORF">ABFY20_12240</name>
</gene>
<feature type="transmembrane region" description="Helical" evidence="2">
    <location>
        <begin position="91"/>
        <end position="109"/>
    </location>
</feature>
<feature type="compositionally biased region" description="Pro residues" evidence="1">
    <location>
        <begin position="51"/>
        <end position="61"/>
    </location>
</feature>
<feature type="region of interest" description="Disordered" evidence="1">
    <location>
        <begin position="1"/>
        <end position="62"/>
    </location>
</feature>
<keyword evidence="2" id="KW-0472">Membrane</keyword>
<evidence type="ECO:0000256" key="2">
    <source>
        <dbReference type="SAM" id="Phobius"/>
    </source>
</evidence>
<accession>A0AB39BDB0</accession>
<dbReference type="EMBL" id="CP162511">
    <property type="protein sequence ID" value="XDI04115.1"/>
    <property type="molecule type" value="Genomic_DNA"/>
</dbReference>
<feature type="transmembrane region" description="Helical" evidence="2">
    <location>
        <begin position="121"/>
        <end position="146"/>
    </location>
</feature>
<evidence type="ECO:0008006" key="4">
    <source>
        <dbReference type="Google" id="ProtNLM"/>
    </source>
</evidence>
<sequence length="262" mass="26148">MSDLPPYPSVPPTPPVPPNPPAVPPTPPSGGPAQLGVPGPQPTATRQSSPAPSPAPRPAPAPAKRNGLGVAALILGIVAFVGAFIPLFNYLALLIALAAVIVGIIAAISGRGRGLGVAGSIIGFVALLAAIVMAVVYTFVFFGSLVNSALHDSGLTSETVPLVYEVEGTGTDVDITYTISIGGALTTQQALAQDLPFENSLEVPFGGADSYASYTITAVNGADGGDVTCRVTLDGLVIAEETASGAYATASCTGSAAELLSR</sequence>
<keyword evidence="2" id="KW-1133">Transmembrane helix</keyword>
<dbReference type="InterPro" id="IPR038468">
    <property type="entry name" value="MmpS_C"/>
</dbReference>
<protein>
    <recommendedName>
        <fullName evidence="4">DUF4190 domain-containing protein</fullName>
    </recommendedName>
</protein>
<name>A0AB39BDB0_9MICO</name>
<feature type="compositionally biased region" description="Pro residues" evidence="1">
    <location>
        <begin position="1"/>
        <end position="30"/>
    </location>
</feature>
<evidence type="ECO:0000313" key="3">
    <source>
        <dbReference type="EMBL" id="XDI04115.1"/>
    </source>
</evidence>
<feature type="transmembrane region" description="Helical" evidence="2">
    <location>
        <begin position="67"/>
        <end position="85"/>
    </location>
</feature>